<dbReference type="InterPro" id="IPR036195">
    <property type="entry name" value="AbfB_ABD_sf"/>
</dbReference>
<dbReference type="InterPro" id="IPR013207">
    <property type="entry name" value="LGFP"/>
</dbReference>
<reference evidence="3 4" key="1">
    <citation type="submission" date="2021-03" db="EMBL/GenBank/DDBJ databases">
        <title>Sequencing the genomes of 1000 actinobacteria strains.</title>
        <authorList>
            <person name="Klenk H.-P."/>
        </authorList>
    </citation>
    <scope>NUCLEOTIDE SEQUENCE [LARGE SCALE GENOMIC DNA]</scope>
    <source>
        <strain evidence="3 4">DSM 46670</strain>
    </source>
</reference>
<feature type="signal peptide" evidence="1">
    <location>
        <begin position="1"/>
        <end position="27"/>
    </location>
</feature>
<dbReference type="Pfam" id="PF05270">
    <property type="entry name" value="AbfB"/>
    <property type="match status" value="1"/>
</dbReference>
<feature type="chain" id="PRO_5046897793" description="Alpha-L-arabinofuranosidase B arabinose-binding domain-containing protein" evidence="1">
    <location>
        <begin position="28"/>
        <end position="687"/>
    </location>
</feature>
<evidence type="ECO:0000256" key="1">
    <source>
        <dbReference type="SAM" id="SignalP"/>
    </source>
</evidence>
<dbReference type="RefSeq" id="WP_245378603.1">
    <property type="nucleotide sequence ID" value="NZ_JAGINW010000001.1"/>
</dbReference>
<keyword evidence="1" id="KW-0732">Signal</keyword>
<sequence>MRPERRWRATAVTVALLCGLVATPVSAQADPVAAADMPAATELEKVKAVNEIEVGEATPEWRNANDMDFVFKVYDRVNAENFPFTREESYRVYRIMVDTPAAPDATSFIRTGIFDFAQRDRVERQRRNEERNRAVQARREAAQWAEIPVDDDMLGGTDQNFVYRVFQRAKAGSKVKAGALEAWGGEAPEWKAFISTRIYALHSQDQQDAIDDAAEQDQERGRKLASDYARKNAGAKIPLTILPAWLELTDDNFIRELLRTAELADPVHQEIRAAAVAALASSSRDDWKRFIDTGVAEARARDDARILREREEADRRLVRDIKAKAEASRLRPRLAAAAAAVAANGTWEEVKDFLARGQYMPLEQSLEGVTVNTRGWYVRSTGGDAWATGGTVPGSPVAPPLGWATWRMVPGLADPNCFSLESSQLAGSYLRVSSTLRVQLAAADGSDQFKRTATWCALAPKSGGSDHVTLESKSSPGRFLRQYWGELWAANGQSSQNNFDTTGNFATDASWKVVEPNPRITTQIMFKYLNNDGWRNALGLPVGAETILQYGQRMLQFQGGLAFWGPGIRDPHFVAPPIIDKWMSVGGYSVEKNLPESETSATPDGVGRFNHFENGKSIYWSPGTGAHLVYGAIRQRWSERGWEQGYLGYPITDELTAVGQPNLRRSMFQYGNIDHDLSTGVTRDYRR</sequence>
<dbReference type="InterPro" id="IPR007934">
    <property type="entry name" value="AbfB_ABD"/>
</dbReference>
<dbReference type="Proteomes" id="UP001519332">
    <property type="component" value="Unassembled WGS sequence"/>
</dbReference>
<gene>
    <name evidence="3" type="ORF">JOF56_008525</name>
</gene>
<dbReference type="Pfam" id="PF08310">
    <property type="entry name" value="LGFP"/>
    <property type="match status" value="2"/>
</dbReference>
<evidence type="ECO:0000259" key="2">
    <source>
        <dbReference type="Pfam" id="PF05270"/>
    </source>
</evidence>
<accession>A0ABS4TUR1</accession>
<dbReference type="SUPFAM" id="SSF110221">
    <property type="entry name" value="AbfB domain"/>
    <property type="match status" value="1"/>
</dbReference>
<feature type="domain" description="Alpha-L-arabinofuranosidase B arabinose-binding" evidence="2">
    <location>
        <begin position="370"/>
        <end position="513"/>
    </location>
</feature>
<proteinExistence type="predicted"/>
<name>A0ABS4TUR1_9PSEU</name>
<organism evidence="3 4">
    <name type="scientific">Kibdelosporangium banguiense</name>
    <dbReference type="NCBI Taxonomy" id="1365924"/>
    <lineage>
        <taxon>Bacteria</taxon>
        <taxon>Bacillati</taxon>
        <taxon>Actinomycetota</taxon>
        <taxon>Actinomycetes</taxon>
        <taxon>Pseudonocardiales</taxon>
        <taxon>Pseudonocardiaceae</taxon>
        <taxon>Kibdelosporangium</taxon>
    </lineage>
</organism>
<keyword evidence="4" id="KW-1185">Reference proteome</keyword>
<protein>
    <recommendedName>
        <fullName evidence="2">Alpha-L-arabinofuranosidase B arabinose-binding domain-containing protein</fullName>
    </recommendedName>
</protein>
<comment type="caution">
    <text evidence="3">The sequence shown here is derived from an EMBL/GenBank/DDBJ whole genome shotgun (WGS) entry which is preliminary data.</text>
</comment>
<evidence type="ECO:0000313" key="3">
    <source>
        <dbReference type="EMBL" id="MBP2328140.1"/>
    </source>
</evidence>
<dbReference type="Gene3D" id="2.80.10.50">
    <property type="match status" value="1"/>
</dbReference>
<dbReference type="EMBL" id="JAGINW010000001">
    <property type="protein sequence ID" value="MBP2328140.1"/>
    <property type="molecule type" value="Genomic_DNA"/>
</dbReference>
<evidence type="ECO:0000313" key="4">
    <source>
        <dbReference type="Proteomes" id="UP001519332"/>
    </source>
</evidence>